<dbReference type="RefSeq" id="WP_374830755.1">
    <property type="nucleotide sequence ID" value="NZ_JBHEEZ010000005.1"/>
</dbReference>
<proteinExistence type="predicted"/>
<organism evidence="1 2">
    <name type="scientific">Daeguia caeni</name>
    <dbReference type="NCBI Taxonomy" id="439612"/>
    <lineage>
        <taxon>Bacteria</taxon>
        <taxon>Pseudomonadati</taxon>
        <taxon>Pseudomonadota</taxon>
        <taxon>Alphaproteobacteria</taxon>
        <taxon>Hyphomicrobiales</taxon>
        <taxon>Brucellaceae</taxon>
        <taxon>Daeguia</taxon>
    </lineage>
</organism>
<protein>
    <submittedName>
        <fullName evidence="1">Uncharacterized protein</fullName>
    </submittedName>
</protein>
<name>A0ABV9HAH6_9HYPH</name>
<sequence>MAKMKMSQFSAEYKEFGKIDDTAIMCPVLIEAHADMTSAFWALYSTPSRTGCP</sequence>
<reference evidence="2" key="1">
    <citation type="journal article" date="2019" name="Int. J. Syst. Evol. Microbiol.">
        <title>The Global Catalogue of Microorganisms (GCM) 10K type strain sequencing project: providing services to taxonomists for standard genome sequencing and annotation.</title>
        <authorList>
            <consortium name="The Broad Institute Genomics Platform"/>
            <consortium name="The Broad Institute Genome Sequencing Center for Infectious Disease"/>
            <person name="Wu L."/>
            <person name="Ma J."/>
        </authorList>
    </citation>
    <scope>NUCLEOTIDE SEQUENCE [LARGE SCALE GENOMIC DNA]</scope>
    <source>
        <strain evidence="2">CGMCC 1.15731</strain>
    </source>
</reference>
<dbReference type="Proteomes" id="UP001596042">
    <property type="component" value="Unassembled WGS sequence"/>
</dbReference>
<evidence type="ECO:0000313" key="2">
    <source>
        <dbReference type="Proteomes" id="UP001596042"/>
    </source>
</evidence>
<accession>A0ABV9HAH6</accession>
<evidence type="ECO:0000313" key="1">
    <source>
        <dbReference type="EMBL" id="MFC4626571.1"/>
    </source>
</evidence>
<keyword evidence="2" id="KW-1185">Reference proteome</keyword>
<gene>
    <name evidence="1" type="ORF">ACFO1V_15385</name>
</gene>
<comment type="caution">
    <text evidence="1">The sequence shown here is derived from an EMBL/GenBank/DDBJ whole genome shotgun (WGS) entry which is preliminary data.</text>
</comment>
<dbReference type="EMBL" id="JBHSEL010000126">
    <property type="protein sequence ID" value="MFC4626571.1"/>
    <property type="molecule type" value="Genomic_DNA"/>
</dbReference>